<comment type="caution">
    <text evidence="2">The sequence shown here is derived from an EMBL/GenBank/DDBJ whole genome shotgun (WGS) entry which is preliminary data.</text>
</comment>
<name>A0A4R6QMY5_9BURK</name>
<sequence>MNRSATHSPAPDAPDAPLLPVAGLAYGVLDDLLGYALRRAQNALYLDFFRATEAFDVSPQRFAALVLVAENPGLRQGLLAQAMGLHRSGALRLTNWLAQRGWVERRDDPVDARSWGLHLTASGLAQVKALTAVVRAHDAALSQALGKQATGLKQTLEHLALLANASAVITRPA</sequence>
<gene>
    <name evidence="2" type="ORF">DES47_103471</name>
</gene>
<dbReference type="SUPFAM" id="SSF46785">
    <property type="entry name" value="Winged helix' DNA-binding domain"/>
    <property type="match status" value="1"/>
</dbReference>
<dbReference type="Pfam" id="PF12802">
    <property type="entry name" value="MarR_2"/>
    <property type="match status" value="1"/>
</dbReference>
<accession>A0A4R6QMY5</accession>
<protein>
    <submittedName>
        <fullName evidence="2">DNA-binding MarR family transcriptional regulator</fullName>
    </submittedName>
</protein>
<evidence type="ECO:0000313" key="3">
    <source>
        <dbReference type="Proteomes" id="UP000295361"/>
    </source>
</evidence>
<dbReference type="FunCoup" id="A0A4R6QMY5">
    <property type="interactions" value="197"/>
</dbReference>
<organism evidence="2 3">
    <name type="scientific">Roseateles toxinivorans</name>
    <dbReference type="NCBI Taxonomy" id="270368"/>
    <lineage>
        <taxon>Bacteria</taxon>
        <taxon>Pseudomonadati</taxon>
        <taxon>Pseudomonadota</taxon>
        <taxon>Betaproteobacteria</taxon>
        <taxon>Burkholderiales</taxon>
        <taxon>Sphaerotilaceae</taxon>
        <taxon>Roseateles</taxon>
    </lineage>
</organism>
<keyword evidence="2" id="KW-0238">DNA-binding</keyword>
<dbReference type="PROSITE" id="PS50995">
    <property type="entry name" value="HTH_MARR_2"/>
    <property type="match status" value="1"/>
</dbReference>
<dbReference type="Gene3D" id="1.10.10.10">
    <property type="entry name" value="Winged helix-like DNA-binding domain superfamily/Winged helix DNA-binding domain"/>
    <property type="match status" value="1"/>
</dbReference>
<evidence type="ECO:0000259" key="1">
    <source>
        <dbReference type="PROSITE" id="PS50995"/>
    </source>
</evidence>
<dbReference type="InterPro" id="IPR036388">
    <property type="entry name" value="WH-like_DNA-bd_sf"/>
</dbReference>
<dbReference type="Proteomes" id="UP000295361">
    <property type="component" value="Unassembled WGS sequence"/>
</dbReference>
<dbReference type="InParanoid" id="A0A4R6QMY5"/>
<dbReference type="GO" id="GO:0003677">
    <property type="term" value="F:DNA binding"/>
    <property type="evidence" value="ECO:0007669"/>
    <property type="project" value="UniProtKB-KW"/>
</dbReference>
<dbReference type="InterPro" id="IPR039422">
    <property type="entry name" value="MarR/SlyA-like"/>
</dbReference>
<dbReference type="OrthoDB" id="117723at2"/>
<dbReference type="PANTHER" id="PTHR33164:SF89">
    <property type="entry name" value="MARR FAMILY REGULATORY PROTEIN"/>
    <property type="match status" value="1"/>
</dbReference>
<proteinExistence type="predicted"/>
<dbReference type="AlphaFoldDB" id="A0A4R6QMY5"/>
<dbReference type="PANTHER" id="PTHR33164">
    <property type="entry name" value="TRANSCRIPTIONAL REGULATOR, MARR FAMILY"/>
    <property type="match status" value="1"/>
</dbReference>
<dbReference type="GO" id="GO:0003700">
    <property type="term" value="F:DNA-binding transcription factor activity"/>
    <property type="evidence" value="ECO:0007669"/>
    <property type="project" value="InterPro"/>
</dbReference>
<dbReference type="InterPro" id="IPR036390">
    <property type="entry name" value="WH_DNA-bd_sf"/>
</dbReference>
<evidence type="ECO:0000313" key="2">
    <source>
        <dbReference type="EMBL" id="TDP71490.1"/>
    </source>
</evidence>
<dbReference type="EMBL" id="SNXS01000003">
    <property type="protein sequence ID" value="TDP71490.1"/>
    <property type="molecule type" value="Genomic_DNA"/>
</dbReference>
<keyword evidence="3" id="KW-1185">Reference proteome</keyword>
<dbReference type="GO" id="GO:0006950">
    <property type="term" value="P:response to stress"/>
    <property type="evidence" value="ECO:0007669"/>
    <property type="project" value="TreeGrafter"/>
</dbReference>
<reference evidence="2 3" key="1">
    <citation type="submission" date="2019-03" db="EMBL/GenBank/DDBJ databases">
        <title>Genomic Encyclopedia of Type Strains, Phase IV (KMG-IV): sequencing the most valuable type-strain genomes for metagenomic binning, comparative biology and taxonomic classification.</title>
        <authorList>
            <person name="Goeker M."/>
        </authorList>
    </citation>
    <scope>NUCLEOTIDE SEQUENCE [LARGE SCALE GENOMIC DNA]</scope>
    <source>
        <strain evidence="2 3">DSM 16998</strain>
    </source>
</reference>
<dbReference type="RefSeq" id="WP_133701263.1">
    <property type="nucleotide sequence ID" value="NZ_SNXS01000003.1"/>
</dbReference>
<dbReference type="InterPro" id="IPR000835">
    <property type="entry name" value="HTH_MarR-typ"/>
</dbReference>
<feature type="domain" description="HTH marR-type" evidence="1">
    <location>
        <begin position="30"/>
        <end position="161"/>
    </location>
</feature>
<dbReference type="SMART" id="SM00347">
    <property type="entry name" value="HTH_MARR"/>
    <property type="match status" value="1"/>
</dbReference>